<reference evidence="2" key="3">
    <citation type="submission" date="2011-03" db="EMBL/GenBank/DDBJ databases">
        <title>Annotation of Magnaporthe poae ATCC 64411.</title>
        <authorList>
            <person name="Ma L.-J."/>
            <person name="Dead R."/>
            <person name="Young S.K."/>
            <person name="Zeng Q."/>
            <person name="Gargeya S."/>
            <person name="Fitzgerald M."/>
            <person name="Haas B."/>
            <person name="Abouelleil A."/>
            <person name="Alvarado L."/>
            <person name="Arachchi H.M."/>
            <person name="Berlin A."/>
            <person name="Brown A."/>
            <person name="Chapman S.B."/>
            <person name="Chen Z."/>
            <person name="Dunbar C."/>
            <person name="Freedman E."/>
            <person name="Gearin G."/>
            <person name="Gellesch M."/>
            <person name="Goldberg J."/>
            <person name="Griggs A."/>
            <person name="Gujja S."/>
            <person name="Heiman D."/>
            <person name="Howarth C."/>
            <person name="Larson L."/>
            <person name="Lui A."/>
            <person name="MacDonald P.J.P."/>
            <person name="Mehta T."/>
            <person name="Montmayeur A."/>
            <person name="Murphy C."/>
            <person name="Neiman D."/>
            <person name="Pearson M."/>
            <person name="Priest M."/>
            <person name="Roberts A."/>
            <person name="Saif S."/>
            <person name="Shea T."/>
            <person name="Shenoy N."/>
            <person name="Sisk P."/>
            <person name="Stolte C."/>
            <person name="Sykes S."/>
            <person name="Yandava C."/>
            <person name="Wortman J."/>
            <person name="Nusbaum C."/>
            <person name="Birren B."/>
        </authorList>
    </citation>
    <scope>NUCLEOTIDE SEQUENCE</scope>
    <source>
        <strain evidence="2">ATCC 64411</strain>
    </source>
</reference>
<feature type="compositionally biased region" description="Polar residues" evidence="1">
    <location>
        <begin position="484"/>
        <end position="495"/>
    </location>
</feature>
<dbReference type="AlphaFoldDB" id="A0A0C4DUP7"/>
<feature type="compositionally biased region" description="Polar residues" evidence="1">
    <location>
        <begin position="99"/>
        <end position="120"/>
    </location>
</feature>
<dbReference type="STRING" id="644358.A0A0C4DUP7"/>
<feature type="compositionally biased region" description="Low complexity" evidence="1">
    <location>
        <begin position="523"/>
        <end position="539"/>
    </location>
</feature>
<dbReference type="OrthoDB" id="5426191at2759"/>
<evidence type="ECO:0000256" key="1">
    <source>
        <dbReference type="SAM" id="MobiDB-lite"/>
    </source>
</evidence>
<reference evidence="4" key="2">
    <citation type="submission" date="2010-05" db="EMBL/GenBank/DDBJ databases">
        <title>The genome sequence of Magnaporthe poae strain ATCC 64411.</title>
        <authorList>
            <person name="Ma L.-J."/>
            <person name="Dead R."/>
            <person name="Young S."/>
            <person name="Zeng Q."/>
            <person name="Koehrsen M."/>
            <person name="Alvarado L."/>
            <person name="Berlin A."/>
            <person name="Chapman S.B."/>
            <person name="Chen Z."/>
            <person name="Freedman E."/>
            <person name="Gellesch M."/>
            <person name="Goldberg J."/>
            <person name="Griggs A."/>
            <person name="Gujja S."/>
            <person name="Heilman E.R."/>
            <person name="Heiman D."/>
            <person name="Hepburn T."/>
            <person name="Howarth C."/>
            <person name="Jen D."/>
            <person name="Larson L."/>
            <person name="Mehta T."/>
            <person name="Neiman D."/>
            <person name="Pearson M."/>
            <person name="Roberts A."/>
            <person name="Saif S."/>
            <person name="Shea T."/>
            <person name="Shenoy N."/>
            <person name="Sisk P."/>
            <person name="Stolte C."/>
            <person name="Sykes S."/>
            <person name="Walk T."/>
            <person name="White J."/>
            <person name="Yandava C."/>
            <person name="Haas B."/>
            <person name="Nusbaum C."/>
            <person name="Birren B."/>
        </authorList>
    </citation>
    <scope>NUCLEOTIDE SEQUENCE [LARGE SCALE GENOMIC DNA]</scope>
    <source>
        <strain evidence="4">ATCC 64411 / 73-15</strain>
    </source>
</reference>
<organism evidence="3 4">
    <name type="scientific">Magnaporthiopsis poae (strain ATCC 64411 / 73-15)</name>
    <name type="common">Kentucky bluegrass fungus</name>
    <name type="synonym">Magnaporthe poae</name>
    <dbReference type="NCBI Taxonomy" id="644358"/>
    <lineage>
        <taxon>Eukaryota</taxon>
        <taxon>Fungi</taxon>
        <taxon>Dikarya</taxon>
        <taxon>Ascomycota</taxon>
        <taxon>Pezizomycotina</taxon>
        <taxon>Sordariomycetes</taxon>
        <taxon>Sordariomycetidae</taxon>
        <taxon>Magnaporthales</taxon>
        <taxon>Magnaporthaceae</taxon>
        <taxon>Magnaporthiopsis</taxon>
    </lineage>
</organism>
<accession>A0A0C4DUP7</accession>
<reference evidence="3" key="4">
    <citation type="journal article" date="2015" name="G3 (Bethesda)">
        <title>Genome sequences of three phytopathogenic species of the Magnaporthaceae family of fungi.</title>
        <authorList>
            <person name="Okagaki L.H."/>
            <person name="Nunes C.C."/>
            <person name="Sailsbery J."/>
            <person name="Clay B."/>
            <person name="Brown D."/>
            <person name="John T."/>
            <person name="Oh Y."/>
            <person name="Young N."/>
            <person name="Fitzgerald M."/>
            <person name="Haas B.J."/>
            <person name="Zeng Q."/>
            <person name="Young S."/>
            <person name="Adiconis X."/>
            <person name="Fan L."/>
            <person name="Levin J.Z."/>
            <person name="Mitchell T.K."/>
            <person name="Okubara P.A."/>
            <person name="Farman M.L."/>
            <person name="Kohn L.M."/>
            <person name="Birren B."/>
            <person name="Ma L.-J."/>
            <person name="Dean R.A."/>
        </authorList>
    </citation>
    <scope>NUCLEOTIDE SEQUENCE</scope>
    <source>
        <strain evidence="3">ATCC 64411 / 73-15</strain>
    </source>
</reference>
<sequence length="764" mass="80784">MHGQGMPASLQQMTAPRVEARSLSQLNYLAANPPKYPINPTEAKQPPLILYISRVPGSRDVILSPFKPQLKNVTGEDIANSFYLIHLDLASDELLLSRSQDSRGGSPTSQHAPSIASTHSPIARKPLPASAKLSAPPPVPPASGASASAPAPVQVPVPPPALQASQVNGPNALRTEQAALGRPSQEARSPNVAALGTDLSYPNRYGDLPADRPVLPPRPNSQTVVRSHQQPQGPVARKPLGPRSLEIPHQPAISDKDTSRPRPLSAGKFEGLLPSQTPGADHSSSFPTPVPSPKPPSAQLASQSKPQPDSYKVPSPPRSPSPSKRELVPFTLTLIRRDPVTGNQWNVGKVSSFQQPPEAPVSDHLPTDATNGPTVAELAGVAPPISPVSRNSATAPPAVSIRIETSGYAKFRGMFPTRESIDIMRNRNRTDSASSSVFRGAQDGIGGNSSVDSLSMEYFTRQLLMGYTKSWATNIRDHLRNKNRSNSAASEQETAATGGGNRKNPKSPLNPPPRPSFHRRPSSPESAGSGASASPHGSPIQGGMAGLQALQKNLDSHMEHSSQNQAHSPSGNPIVTAPGPGLRPRGYVFTSPWDGLCEFRTSSSGRGVKCMHTLGGSVGATDGGGGGGGGGGGPNSSSSQPPATLVSELRFNLPNADLFRDKGLEIQGKLDRLRLDAQRSLTGAGGHHTRGTRSVDHSPRPHHDESPDPFETEMGLGRERAGGGNRGKRAKLGKLIIYDEGLKMLDLVVAANMGVWWGAWERTF</sequence>
<feature type="region of interest" description="Disordered" evidence="1">
    <location>
        <begin position="480"/>
        <end position="543"/>
    </location>
</feature>
<dbReference type="OMA" id="TQWNVAT"/>
<reference evidence="3" key="5">
    <citation type="submission" date="2015-06" db="UniProtKB">
        <authorList>
            <consortium name="EnsemblFungi"/>
        </authorList>
    </citation>
    <scope>IDENTIFICATION</scope>
    <source>
        <strain evidence="3">ATCC 64411</strain>
    </source>
</reference>
<feature type="region of interest" description="Disordered" evidence="1">
    <location>
        <begin position="99"/>
        <end position="327"/>
    </location>
</feature>
<feature type="compositionally biased region" description="Basic and acidic residues" evidence="1">
    <location>
        <begin position="693"/>
        <end position="706"/>
    </location>
</feature>
<feature type="region of interest" description="Disordered" evidence="1">
    <location>
        <begin position="621"/>
        <end position="643"/>
    </location>
</feature>
<proteinExistence type="predicted"/>
<dbReference type="Proteomes" id="UP000011715">
    <property type="component" value="Unassembled WGS sequence"/>
</dbReference>
<dbReference type="EMBL" id="GL876968">
    <property type="protein sequence ID" value="KLU84649.1"/>
    <property type="molecule type" value="Genomic_DNA"/>
</dbReference>
<gene>
    <name evidence="2" type="ORF">MAPG_03689</name>
</gene>
<keyword evidence="4" id="KW-1185">Reference proteome</keyword>
<feature type="region of interest" description="Disordered" evidence="1">
    <location>
        <begin position="556"/>
        <end position="583"/>
    </location>
</feature>
<feature type="region of interest" description="Disordered" evidence="1">
    <location>
        <begin position="426"/>
        <end position="451"/>
    </location>
</feature>
<evidence type="ECO:0000313" key="3">
    <source>
        <dbReference type="EnsemblFungi" id="MAPG_03689T0"/>
    </source>
</evidence>
<feature type="compositionally biased region" description="Low complexity" evidence="1">
    <location>
        <begin position="142"/>
        <end position="152"/>
    </location>
</feature>
<feature type="compositionally biased region" description="Polar residues" evidence="1">
    <location>
        <begin position="220"/>
        <end position="232"/>
    </location>
</feature>
<dbReference type="EnsemblFungi" id="MAPG_03689T0">
    <property type="protein sequence ID" value="MAPG_03689T0"/>
    <property type="gene ID" value="MAPG_03689"/>
</dbReference>
<feature type="region of interest" description="Disordered" evidence="1">
    <location>
        <begin position="680"/>
        <end position="727"/>
    </location>
</feature>
<evidence type="ECO:0000313" key="2">
    <source>
        <dbReference type="EMBL" id="KLU84649.1"/>
    </source>
</evidence>
<feature type="compositionally biased region" description="Gly residues" evidence="1">
    <location>
        <begin position="621"/>
        <end position="634"/>
    </location>
</feature>
<dbReference type="eggNOG" id="ENOG502SD1F">
    <property type="taxonomic scope" value="Eukaryota"/>
</dbReference>
<protein>
    <submittedName>
        <fullName evidence="2 3">Uncharacterized protein</fullName>
    </submittedName>
</protein>
<dbReference type="VEuPathDB" id="FungiDB:MAPG_03689"/>
<reference evidence="2" key="1">
    <citation type="submission" date="2010-05" db="EMBL/GenBank/DDBJ databases">
        <title>The Genome Sequence of Magnaporthe poae strain ATCC 64411.</title>
        <authorList>
            <consortium name="The Broad Institute Genome Sequencing Platform"/>
            <consortium name="Broad Institute Genome Sequencing Center for Infectious Disease"/>
            <person name="Ma L.-J."/>
            <person name="Dead R."/>
            <person name="Young S."/>
            <person name="Zeng Q."/>
            <person name="Koehrsen M."/>
            <person name="Alvarado L."/>
            <person name="Berlin A."/>
            <person name="Chapman S.B."/>
            <person name="Chen Z."/>
            <person name="Freedman E."/>
            <person name="Gellesch M."/>
            <person name="Goldberg J."/>
            <person name="Griggs A."/>
            <person name="Gujja S."/>
            <person name="Heilman E.R."/>
            <person name="Heiman D."/>
            <person name="Hepburn T."/>
            <person name="Howarth C."/>
            <person name="Jen D."/>
            <person name="Larson L."/>
            <person name="Mehta T."/>
            <person name="Neiman D."/>
            <person name="Pearson M."/>
            <person name="Roberts A."/>
            <person name="Saif S."/>
            <person name="Shea T."/>
            <person name="Shenoy N."/>
            <person name="Sisk P."/>
            <person name="Stolte C."/>
            <person name="Sykes S."/>
            <person name="Walk T."/>
            <person name="White J."/>
            <person name="Yandava C."/>
            <person name="Haas B."/>
            <person name="Nusbaum C."/>
            <person name="Birren B."/>
        </authorList>
    </citation>
    <scope>NUCLEOTIDE SEQUENCE</scope>
    <source>
        <strain evidence="2">ATCC 64411</strain>
    </source>
</reference>
<evidence type="ECO:0000313" key="4">
    <source>
        <dbReference type="Proteomes" id="UP000011715"/>
    </source>
</evidence>
<feature type="compositionally biased region" description="Polar residues" evidence="1">
    <location>
        <begin position="561"/>
        <end position="573"/>
    </location>
</feature>
<name>A0A0C4DUP7_MAGP6</name>
<dbReference type="EMBL" id="ADBL01000876">
    <property type="status" value="NOT_ANNOTATED_CDS"/>
    <property type="molecule type" value="Genomic_DNA"/>
</dbReference>